<gene>
    <name evidence="1" type="ORF">WMSIL1_LOCUS11877</name>
</gene>
<reference evidence="1 2" key="1">
    <citation type="submission" date="2019-07" db="EMBL/GenBank/DDBJ databases">
        <authorList>
            <person name="Jastrzebski P J."/>
            <person name="Paukszto L."/>
            <person name="Jastrzebski P J."/>
        </authorList>
    </citation>
    <scope>NUCLEOTIDE SEQUENCE [LARGE SCALE GENOMIC DNA]</scope>
    <source>
        <strain evidence="1 2">WMS-il1</strain>
    </source>
</reference>
<dbReference type="EMBL" id="CABIJS010000555">
    <property type="protein sequence ID" value="VUZ53609.1"/>
    <property type="molecule type" value="Genomic_DNA"/>
</dbReference>
<dbReference type="Proteomes" id="UP000321570">
    <property type="component" value="Unassembled WGS sequence"/>
</dbReference>
<accession>A0A564Z2U1</accession>
<proteinExistence type="predicted"/>
<sequence>MTKRASLASTHNRTRSRVTRHISLVGGFYYSARHSMYILVYPGKFSLCIMYKLHTKIIYTAAMYRCSQINEFKDIFQLSKLHSAISASR</sequence>
<dbReference type="AlphaFoldDB" id="A0A564Z2U1"/>
<protein>
    <submittedName>
        <fullName evidence="1">Uncharacterized protein</fullName>
    </submittedName>
</protein>
<organism evidence="1 2">
    <name type="scientific">Hymenolepis diminuta</name>
    <name type="common">Rat tapeworm</name>
    <dbReference type="NCBI Taxonomy" id="6216"/>
    <lineage>
        <taxon>Eukaryota</taxon>
        <taxon>Metazoa</taxon>
        <taxon>Spiralia</taxon>
        <taxon>Lophotrochozoa</taxon>
        <taxon>Platyhelminthes</taxon>
        <taxon>Cestoda</taxon>
        <taxon>Eucestoda</taxon>
        <taxon>Cyclophyllidea</taxon>
        <taxon>Hymenolepididae</taxon>
        <taxon>Hymenolepis</taxon>
    </lineage>
</organism>
<evidence type="ECO:0000313" key="2">
    <source>
        <dbReference type="Proteomes" id="UP000321570"/>
    </source>
</evidence>
<name>A0A564Z2U1_HYMDI</name>
<evidence type="ECO:0000313" key="1">
    <source>
        <dbReference type="EMBL" id="VUZ53609.1"/>
    </source>
</evidence>
<keyword evidence="2" id="KW-1185">Reference proteome</keyword>